<dbReference type="Pfam" id="PF03097">
    <property type="entry name" value="BRO1"/>
    <property type="match status" value="1"/>
</dbReference>
<dbReference type="InterPro" id="IPR037505">
    <property type="entry name" value="pH-resp_palC"/>
</dbReference>
<proteinExistence type="inferred from homology"/>
<comment type="similarity">
    <text evidence="1">Belongs to the palC family.</text>
</comment>
<dbReference type="EMBL" id="PEDP01000349">
    <property type="protein sequence ID" value="POS86347.1"/>
    <property type="molecule type" value="Genomic_DNA"/>
</dbReference>
<accession>A0A2S4PWG4</accession>
<dbReference type="GO" id="GO:0005886">
    <property type="term" value="C:plasma membrane"/>
    <property type="evidence" value="ECO:0007669"/>
    <property type="project" value="TreeGrafter"/>
</dbReference>
<dbReference type="InterPro" id="IPR038499">
    <property type="entry name" value="BRO1_sf"/>
</dbReference>
<dbReference type="CDD" id="cd09245">
    <property type="entry name" value="BRO1_UmRIM23-like"/>
    <property type="match status" value="1"/>
</dbReference>
<organism evidence="4 5">
    <name type="scientific">Erysiphe pulchra</name>
    <dbReference type="NCBI Taxonomy" id="225359"/>
    <lineage>
        <taxon>Eukaryota</taxon>
        <taxon>Fungi</taxon>
        <taxon>Dikarya</taxon>
        <taxon>Ascomycota</taxon>
        <taxon>Pezizomycotina</taxon>
        <taxon>Leotiomycetes</taxon>
        <taxon>Erysiphales</taxon>
        <taxon>Erysiphaceae</taxon>
        <taxon>Erysiphe</taxon>
    </lineage>
</organism>
<dbReference type="AlphaFoldDB" id="A0A2S4PWG4"/>
<name>A0A2S4PWG4_9PEZI</name>
<comment type="caution">
    <text evidence="4">The sequence shown here is derived from an EMBL/GenBank/DDBJ whole genome shotgun (WGS) entry which is preliminary data.</text>
</comment>
<dbReference type="OrthoDB" id="10266451at2759"/>
<protein>
    <recommendedName>
        <fullName evidence="2">pH-response regulator protein palC</fullName>
    </recommendedName>
</protein>
<feature type="domain" description="BRO1" evidence="3">
    <location>
        <begin position="1"/>
        <end position="415"/>
    </location>
</feature>
<sequence length="463" mass="51663">MPFPFVLPTTRSFSFTPFFSCDSHPSLPLTASIYRGVLRDTLKKHKRLSPAEQEPHLPSVLSSLNNYFPYLFAIDQGLSNQILSGQEVDIVLKSTPTLEWRPTLSDSLLPGRKIPKIKVESLEYEIYFTLSTLAYTYTLLAQASLNPLYFLNAALPSLEQRTHIISTASKHLLSAASIHEYLSKCCEQISVPSPCVDLSQYTFKALAYLALAEATLLAVLKDDPYPAIIAQHRNKCDKEWMIKPPDIPKVRANLFARLCLAAAENASNGLSILSNVFSKGQGKINQDLLKYMEEVKRTSRGKACRFLGIGAELNGQIGTAIAWLQAGMHQLGMSSEDTKMRSLKKLKKDWEEKRMEKRAQWGIDAGKLEELRILNLLEFKWSKTNNMINTQPIPPVGPLLAMMPSGREIFALKPFTPPVLEATILESLKAHDSSDESDGEARSVRSEVCSGIKSDYSNGGIYY</sequence>
<dbReference type="PROSITE" id="PS51180">
    <property type="entry name" value="BRO1"/>
    <property type="match status" value="1"/>
</dbReference>
<dbReference type="STRING" id="225359.A0A2S4PWG4"/>
<dbReference type="SMART" id="SM01041">
    <property type="entry name" value="BRO1"/>
    <property type="match status" value="1"/>
</dbReference>
<gene>
    <name evidence="4" type="ORF">EPUL_001415</name>
</gene>
<evidence type="ECO:0000313" key="4">
    <source>
        <dbReference type="EMBL" id="POS86347.1"/>
    </source>
</evidence>
<evidence type="ECO:0000256" key="1">
    <source>
        <dbReference type="ARBA" id="ARBA00010997"/>
    </source>
</evidence>
<dbReference type="Proteomes" id="UP000237438">
    <property type="component" value="Unassembled WGS sequence"/>
</dbReference>
<evidence type="ECO:0000259" key="3">
    <source>
        <dbReference type="PROSITE" id="PS51180"/>
    </source>
</evidence>
<dbReference type="GO" id="GO:0071467">
    <property type="term" value="P:cellular response to pH"/>
    <property type="evidence" value="ECO:0007669"/>
    <property type="project" value="InterPro"/>
</dbReference>
<dbReference type="Gene3D" id="1.25.40.280">
    <property type="entry name" value="alix/aip1 like domains"/>
    <property type="match status" value="1"/>
</dbReference>
<dbReference type="PANTHER" id="PTHR40463:SF1">
    <property type="entry name" value="PH-RESPONSE REGULATOR PROTEIN PALC"/>
    <property type="match status" value="1"/>
</dbReference>
<evidence type="ECO:0000256" key="2">
    <source>
        <dbReference type="ARBA" id="ARBA00022193"/>
    </source>
</evidence>
<evidence type="ECO:0000313" key="5">
    <source>
        <dbReference type="Proteomes" id="UP000237438"/>
    </source>
</evidence>
<keyword evidence="5" id="KW-1185">Reference proteome</keyword>
<reference evidence="4 5" key="1">
    <citation type="submission" date="2017-10" db="EMBL/GenBank/DDBJ databases">
        <title>Development of genomic resources for the powdery mildew, Erysiphe pulchra.</title>
        <authorList>
            <person name="Wadl P.A."/>
            <person name="Mack B.M."/>
            <person name="Moore G."/>
            <person name="Beltz S.B."/>
        </authorList>
    </citation>
    <scope>NUCLEOTIDE SEQUENCE [LARGE SCALE GENOMIC DNA]</scope>
    <source>
        <strain evidence="4">Cflorida</strain>
    </source>
</reference>
<dbReference type="InterPro" id="IPR004328">
    <property type="entry name" value="BRO1_dom"/>
</dbReference>
<dbReference type="PANTHER" id="PTHR40463">
    <property type="entry name" value="PH-RESPONSE REGULATOR PROTEIN PALC"/>
    <property type="match status" value="1"/>
</dbReference>